<dbReference type="InterPro" id="IPR052157">
    <property type="entry name" value="BCAA_transport_permease"/>
</dbReference>
<proteinExistence type="inferred from homology"/>
<dbReference type="GO" id="GO:0006865">
    <property type="term" value="P:amino acid transport"/>
    <property type="evidence" value="ECO:0007669"/>
    <property type="project" value="UniProtKB-KW"/>
</dbReference>
<evidence type="ECO:0000256" key="2">
    <source>
        <dbReference type="ARBA" id="ARBA00022448"/>
    </source>
</evidence>
<feature type="transmembrane region" description="Helical" evidence="9">
    <location>
        <begin position="95"/>
        <end position="113"/>
    </location>
</feature>
<sequence length="346" mass="36647">MNPQIALFLAQDGVITGAIYALLAVAILLVFTVTRVIFVPQGEFVAFSALTMASLQNSKAPGTLWLLLAMSSVAAAMEVWAGYRNNDRPRMGRGLLLYGVLPIALSAAVWWLAPRGMPVPVQALMTMAIVVPLGPVLYRIAFQDVAQASVLLLLIISVAVHLALAGVGLVVFGPEGTRTAPFSEASWSVGTLQITGQSLWVVGASVVAILALFWFFNRTFQGKTLKAVAVNRVGAELMGIETTRAGALAFTLAAAIGALSGLLIAPITTIFYDTGFLIGLKGFVAAIIGGLVSYPLAAAGALLVGLLESYSSFWASSFKEVIVFTMILPVLLWRSLKAHHVDEDEE</sequence>
<dbReference type="RefSeq" id="WP_140844993.1">
    <property type="nucleotide sequence ID" value="NZ_RCZI01000008.1"/>
</dbReference>
<evidence type="ECO:0000256" key="6">
    <source>
        <dbReference type="ARBA" id="ARBA00022989"/>
    </source>
</evidence>
<dbReference type="Proteomes" id="UP000319212">
    <property type="component" value="Unassembled WGS sequence"/>
</dbReference>
<keyword evidence="2" id="KW-0813">Transport</keyword>
<feature type="transmembrane region" description="Helical" evidence="9">
    <location>
        <begin position="194"/>
        <end position="216"/>
    </location>
</feature>
<evidence type="ECO:0000313" key="10">
    <source>
        <dbReference type="EMBL" id="TPG23706.1"/>
    </source>
</evidence>
<dbReference type="GO" id="GO:0005886">
    <property type="term" value="C:plasma membrane"/>
    <property type="evidence" value="ECO:0007669"/>
    <property type="project" value="UniProtKB-SubCell"/>
</dbReference>
<organism evidence="10 11">
    <name type="scientific">Variovorax guangxiensis</name>
    <dbReference type="NCBI Taxonomy" id="1775474"/>
    <lineage>
        <taxon>Bacteria</taxon>
        <taxon>Pseudomonadati</taxon>
        <taxon>Pseudomonadota</taxon>
        <taxon>Betaproteobacteria</taxon>
        <taxon>Burkholderiales</taxon>
        <taxon>Comamonadaceae</taxon>
        <taxon>Variovorax</taxon>
    </lineage>
</organism>
<comment type="subcellular location">
    <subcellularLocation>
        <location evidence="1">Cell membrane</location>
        <topology evidence="1">Multi-pass membrane protein</topology>
    </subcellularLocation>
</comment>
<evidence type="ECO:0000313" key="11">
    <source>
        <dbReference type="Proteomes" id="UP000319212"/>
    </source>
</evidence>
<protein>
    <submittedName>
        <fullName evidence="10">Branched-chain amino acid ABC transporter permease</fullName>
    </submittedName>
</protein>
<comment type="caution">
    <text evidence="10">The sequence shown here is derived from an EMBL/GenBank/DDBJ whole genome shotgun (WGS) entry which is preliminary data.</text>
</comment>
<gene>
    <name evidence="10" type="ORF">EAH82_20095</name>
</gene>
<keyword evidence="3" id="KW-1003">Cell membrane</keyword>
<evidence type="ECO:0000256" key="3">
    <source>
        <dbReference type="ARBA" id="ARBA00022475"/>
    </source>
</evidence>
<dbReference type="OrthoDB" id="5293349at2"/>
<dbReference type="EMBL" id="RCZI01000008">
    <property type="protein sequence ID" value="TPG23706.1"/>
    <property type="molecule type" value="Genomic_DNA"/>
</dbReference>
<dbReference type="GO" id="GO:0022857">
    <property type="term" value="F:transmembrane transporter activity"/>
    <property type="evidence" value="ECO:0007669"/>
    <property type="project" value="InterPro"/>
</dbReference>
<keyword evidence="6 9" id="KW-1133">Transmembrane helix</keyword>
<feature type="transmembrane region" description="Helical" evidence="9">
    <location>
        <begin position="247"/>
        <end position="271"/>
    </location>
</feature>
<evidence type="ECO:0000256" key="8">
    <source>
        <dbReference type="ARBA" id="ARBA00037998"/>
    </source>
</evidence>
<evidence type="ECO:0000256" key="5">
    <source>
        <dbReference type="ARBA" id="ARBA00022970"/>
    </source>
</evidence>
<feature type="transmembrane region" description="Helical" evidence="9">
    <location>
        <begin position="64"/>
        <end position="83"/>
    </location>
</feature>
<feature type="transmembrane region" description="Helical" evidence="9">
    <location>
        <begin position="119"/>
        <end position="138"/>
    </location>
</feature>
<feature type="transmembrane region" description="Helical" evidence="9">
    <location>
        <begin position="283"/>
        <end position="306"/>
    </location>
</feature>
<feature type="transmembrane region" description="Helical" evidence="9">
    <location>
        <begin position="12"/>
        <end position="38"/>
    </location>
</feature>
<dbReference type="AlphaFoldDB" id="A0A502DHX7"/>
<feature type="transmembrane region" description="Helical" evidence="9">
    <location>
        <begin position="318"/>
        <end position="336"/>
    </location>
</feature>
<dbReference type="CDD" id="cd06582">
    <property type="entry name" value="TM_PBP1_LivH_like"/>
    <property type="match status" value="1"/>
</dbReference>
<evidence type="ECO:0000256" key="7">
    <source>
        <dbReference type="ARBA" id="ARBA00023136"/>
    </source>
</evidence>
<feature type="transmembrane region" description="Helical" evidence="9">
    <location>
        <begin position="150"/>
        <end position="174"/>
    </location>
</feature>
<evidence type="ECO:0000256" key="9">
    <source>
        <dbReference type="SAM" id="Phobius"/>
    </source>
</evidence>
<evidence type="ECO:0000256" key="4">
    <source>
        <dbReference type="ARBA" id="ARBA00022692"/>
    </source>
</evidence>
<comment type="similarity">
    <text evidence="8">Belongs to the binding-protein-dependent transport system permease family. LivHM subfamily.</text>
</comment>
<name>A0A502DHX7_9BURK</name>
<keyword evidence="7 9" id="KW-0472">Membrane</keyword>
<dbReference type="PANTHER" id="PTHR11795:SF450">
    <property type="entry name" value="ABC TRANSPORTER PERMEASE PROTEIN"/>
    <property type="match status" value="1"/>
</dbReference>
<dbReference type="Pfam" id="PF02653">
    <property type="entry name" value="BPD_transp_2"/>
    <property type="match status" value="1"/>
</dbReference>
<accession>A0A502DHX7</accession>
<dbReference type="PANTHER" id="PTHR11795">
    <property type="entry name" value="BRANCHED-CHAIN AMINO ACID TRANSPORT SYSTEM PERMEASE PROTEIN LIVH"/>
    <property type="match status" value="1"/>
</dbReference>
<reference evidence="10 11" key="1">
    <citation type="journal article" date="2019" name="Environ. Microbiol.">
        <title>Species interactions and distinct microbial communities in high Arctic permafrost affected cryosols are associated with the CH4 and CO2 gas fluxes.</title>
        <authorList>
            <person name="Altshuler I."/>
            <person name="Hamel J."/>
            <person name="Turney S."/>
            <person name="Magnuson E."/>
            <person name="Levesque R."/>
            <person name="Greer C."/>
            <person name="Whyte L.G."/>
        </authorList>
    </citation>
    <scope>NUCLEOTIDE SEQUENCE [LARGE SCALE GENOMIC DNA]</scope>
    <source>
        <strain evidence="10 11">S06.C</strain>
    </source>
</reference>
<keyword evidence="5" id="KW-0029">Amino-acid transport</keyword>
<evidence type="ECO:0000256" key="1">
    <source>
        <dbReference type="ARBA" id="ARBA00004651"/>
    </source>
</evidence>
<keyword evidence="4 9" id="KW-0812">Transmembrane</keyword>
<dbReference type="InterPro" id="IPR001851">
    <property type="entry name" value="ABC_transp_permease"/>
</dbReference>